<feature type="region of interest" description="Disordered" evidence="1">
    <location>
        <begin position="21"/>
        <end position="54"/>
    </location>
</feature>
<evidence type="ECO:0000313" key="2">
    <source>
        <dbReference type="EMBL" id="KAK0320463.1"/>
    </source>
</evidence>
<dbReference type="Proteomes" id="UP001168146">
    <property type="component" value="Unassembled WGS sequence"/>
</dbReference>
<reference evidence="2" key="1">
    <citation type="submission" date="2021-12" db="EMBL/GenBank/DDBJ databases">
        <title>Black yeast isolated from Biological Soil Crust.</title>
        <authorList>
            <person name="Kurbessoian T."/>
        </authorList>
    </citation>
    <scope>NUCLEOTIDE SEQUENCE</scope>
    <source>
        <strain evidence="2">CCFEE 5208</strain>
    </source>
</reference>
<feature type="region of interest" description="Disordered" evidence="1">
    <location>
        <begin position="173"/>
        <end position="229"/>
    </location>
</feature>
<dbReference type="EMBL" id="JASUXU010000025">
    <property type="protein sequence ID" value="KAK0320463.1"/>
    <property type="molecule type" value="Genomic_DNA"/>
</dbReference>
<evidence type="ECO:0000256" key="1">
    <source>
        <dbReference type="SAM" id="MobiDB-lite"/>
    </source>
</evidence>
<evidence type="ECO:0000313" key="3">
    <source>
        <dbReference type="Proteomes" id="UP001168146"/>
    </source>
</evidence>
<sequence>MHTVAGNDIRLSSAQTIVLGVSNSDSRPPPSPLNGPTISSLAQSTTQSFSTPNPASRMGLLKTAIVSGLAIYAVKHLSTAAERRSTPSPSSQYQDHRYERDLQYDSLPHPRSQPGPRISSYYEDYDQSSSPPRRRQPAYANASAVALDQQYEPQYAYPAETQAARQYPSPPMYRQEEVAYPSQRGFVEPEEKCDPASMSGGRPRDAEYQQAPSSLQSRSGSGEGQKLGKKEIVQDLLAGILRK</sequence>
<feature type="compositionally biased region" description="Low complexity" evidence="1">
    <location>
        <begin position="119"/>
        <end position="130"/>
    </location>
</feature>
<feature type="compositionally biased region" description="Polar residues" evidence="1">
    <location>
        <begin position="34"/>
        <end position="54"/>
    </location>
</feature>
<dbReference type="AlphaFoldDB" id="A0AAN6J7R7"/>
<comment type="caution">
    <text evidence="2">The sequence shown here is derived from an EMBL/GenBank/DDBJ whole genome shotgun (WGS) entry which is preliminary data.</text>
</comment>
<proteinExistence type="predicted"/>
<feature type="compositionally biased region" description="Polar residues" evidence="1">
    <location>
        <begin position="210"/>
        <end position="220"/>
    </location>
</feature>
<feature type="region of interest" description="Disordered" evidence="1">
    <location>
        <begin position="103"/>
        <end position="141"/>
    </location>
</feature>
<organism evidence="2 3">
    <name type="scientific">Friedmanniomyces endolithicus</name>
    <dbReference type="NCBI Taxonomy" id="329885"/>
    <lineage>
        <taxon>Eukaryota</taxon>
        <taxon>Fungi</taxon>
        <taxon>Dikarya</taxon>
        <taxon>Ascomycota</taxon>
        <taxon>Pezizomycotina</taxon>
        <taxon>Dothideomycetes</taxon>
        <taxon>Dothideomycetidae</taxon>
        <taxon>Mycosphaerellales</taxon>
        <taxon>Teratosphaeriaceae</taxon>
        <taxon>Friedmanniomyces</taxon>
    </lineage>
</organism>
<name>A0AAN6J7R7_9PEZI</name>
<accession>A0AAN6J7R7</accession>
<protein>
    <submittedName>
        <fullName evidence="2">Uncharacterized protein</fullName>
    </submittedName>
</protein>
<gene>
    <name evidence="2" type="ORF">LTR82_008578</name>
</gene>